<dbReference type="AlphaFoldDB" id="A0A158FAU7"/>
<evidence type="ECO:0000313" key="2">
    <source>
        <dbReference type="EMBL" id="SAL16449.1"/>
    </source>
</evidence>
<gene>
    <name evidence="2" type="ORF">AWB69_00862</name>
</gene>
<dbReference type="Proteomes" id="UP000054683">
    <property type="component" value="Unassembled WGS sequence"/>
</dbReference>
<proteinExistence type="predicted"/>
<accession>A0A158FAU7</accession>
<sequence length="96" mass="9885">MHAIPLDYNDHVLMPLAAGECGSFASMVIVTKPNGARWASGVLGHFAEADDACRFAIAYGKAEVDGRRPPRAVKPPAATEDGAPRTAPLGASASAP</sequence>
<dbReference type="EMBL" id="FCOK02000003">
    <property type="protein sequence ID" value="SAL16449.1"/>
    <property type="molecule type" value="Genomic_DNA"/>
</dbReference>
<dbReference type="OrthoDB" id="9009911at2"/>
<name>A0A158FAU7_9BURK</name>
<organism evidence="2 3">
    <name type="scientific">Caballeronia udeis</name>
    <dbReference type="NCBI Taxonomy" id="1232866"/>
    <lineage>
        <taxon>Bacteria</taxon>
        <taxon>Pseudomonadati</taxon>
        <taxon>Pseudomonadota</taxon>
        <taxon>Betaproteobacteria</taxon>
        <taxon>Burkholderiales</taxon>
        <taxon>Burkholderiaceae</taxon>
        <taxon>Caballeronia</taxon>
    </lineage>
</organism>
<protein>
    <submittedName>
        <fullName evidence="2">Uncharacterized protein</fullName>
    </submittedName>
</protein>
<feature type="region of interest" description="Disordered" evidence="1">
    <location>
        <begin position="66"/>
        <end position="96"/>
    </location>
</feature>
<reference evidence="2 3" key="1">
    <citation type="submission" date="2016-01" db="EMBL/GenBank/DDBJ databases">
        <authorList>
            <person name="Oliw E.H."/>
        </authorList>
    </citation>
    <scope>NUCLEOTIDE SEQUENCE [LARGE SCALE GENOMIC DNA]</scope>
    <source>
        <strain evidence="2">LMG 27134</strain>
    </source>
</reference>
<dbReference type="RefSeq" id="WP_062082443.1">
    <property type="nucleotide sequence ID" value="NZ_FCOK02000003.1"/>
</dbReference>
<evidence type="ECO:0000313" key="3">
    <source>
        <dbReference type="Proteomes" id="UP000054683"/>
    </source>
</evidence>
<evidence type="ECO:0000256" key="1">
    <source>
        <dbReference type="SAM" id="MobiDB-lite"/>
    </source>
</evidence>